<dbReference type="Pfam" id="PF03269">
    <property type="entry name" value="DUF268"/>
    <property type="match status" value="1"/>
</dbReference>
<dbReference type="AlphaFoldDB" id="A0A1F7FI64"/>
<dbReference type="EMBL" id="MFYX01000033">
    <property type="protein sequence ID" value="OGK06261.1"/>
    <property type="molecule type" value="Genomic_DNA"/>
</dbReference>
<protein>
    <recommendedName>
        <fullName evidence="3">DUF268 domain-containing protein</fullName>
    </recommendedName>
</protein>
<organism evidence="1 2">
    <name type="scientific">Candidatus Raymondbacteria bacterium RIFOXYD12_FULL_49_13</name>
    <dbReference type="NCBI Taxonomy" id="1817890"/>
    <lineage>
        <taxon>Bacteria</taxon>
        <taxon>Raymondiibacteriota</taxon>
    </lineage>
</organism>
<evidence type="ECO:0008006" key="3">
    <source>
        <dbReference type="Google" id="ProtNLM"/>
    </source>
</evidence>
<proteinExistence type="predicted"/>
<dbReference type="Proteomes" id="UP000179243">
    <property type="component" value="Unassembled WGS sequence"/>
</dbReference>
<dbReference type="InterPro" id="IPR004951">
    <property type="entry name" value="DUF268_CAE_spp"/>
</dbReference>
<reference evidence="1 2" key="1">
    <citation type="journal article" date="2016" name="Nat. Commun.">
        <title>Thousands of microbial genomes shed light on interconnected biogeochemical processes in an aquifer system.</title>
        <authorList>
            <person name="Anantharaman K."/>
            <person name="Brown C.T."/>
            <person name="Hug L.A."/>
            <person name="Sharon I."/>
            <person name="Castelle C.J."/>
            <person name="Probst A.J."/>
            <person name="Thomas B.C."/>
            <person name="Singh A."/>
            <person name="Wilkins M.J."/>
            <person name="Karaoz U."/>
            <person name="Brodie E.L."/>
            <person name="Williams K.H."/>
            <person name="Hubbard S.S."/>
            <person name="Banfield J.F."/>
        </authorList>
    </citation>
    <scope>NUCLEOTIDE SEQUENCE [LARGE SCALE GENOMIC DNA]</scope>
</reference>
<gene>
    <name evidence="1" type="ORF">A2519_08280</name>
</gene>
<name>A0A1F7FI64_UNCRA</name>
<evidence type="ECO:0000313" key="1">
    <source>
        <dbReference type="EMBL" id="OGK06261.1"/>
    </source>
</evidence>
<evidence type="ECO:0000313" key="2">
    <source>
        <dbReference type="Proteomes" id="UP000179243"/>
    </source>
</evidence>
<dbReference type="Gene3D" id="3.40.50.150">
    <property type="entry name" value="Vaccinia Virus protein VP39"/>
    <property type="match status" value="1"/>
</dbReference>
<dbReference type="SUPFAM" id="SSF53335">
    <property type="entry name" value="S-adenosyl-L-methionine-dependent methyltransferases"/>
    <property type="match status" value="1"/>
</dbReference>
<sequence length="246" mass="28277">MNKLSELLKSFSQKNREFRSRFQDFSLLAKNESRQFELSWKDRLPCLKDNLTKSPFDPHYIYHTAWAIQRVREIAPKEHIDIGSFLYFATLLSASIPTAFYDYRPVDIKLNNYRTGKADLLNLPFPSDSIMSLSCLHVIEHIGLGRYGDPLDYNGDDKAMTELERVLSPGGNLLFVVPLGRPRIQFNAHRIYSFDQIKESFCALILKEFSLIPDNAIETGILSPGDPAMANQQHYACGCFWFQKSQ</sequence>
<accession>A0A1F7FI64</accession>
<comment type="caution">
    <text evidence="1">The sequence shown here is derived from an EMBL/GenBank/DDBJ whole genome shotgun (WGS) entry which is preliminary data.</text>
</comment>
<dbReference type="InterPro" id="IPR029063">
    <property type="entry name" value="SAM-dependent_MTases_sf"/>
</dbReference>